<comment type="caution">
    <text evidence="9">The sequence shown here is derived from an EMBL/GenBank/DDBJ whole genome shotgun (WGS) entry which is preliminary data.</text>
</comment>
<dbReference type="OrthoDB" id="9775268at2"/>
<dbReference type="Gene3D" id="1.20.1250.20">
    <property type="entry name" value="MFS general substrate transporter like domains"/>
    <property type="match status" value="1"/>
</dbReference>
<evidence type="ECO:0000256" key="3">
    <source>
        <dbReference type="ARBA" id="ARBA00022475"/>
    </source>
</evidence>
<feature type="transmembrane region" description="Helical" evidence="7">
    <location>
        <begin position="303"/>
        <end position="323"/>
    </location>
</feature>
<feature type="transmembrane region" description="Helical" evidence="7">
    <location>
        <begin position="63"/>
        <end position="84"/>
    </location>
</feature>
<evidence type="ECO:0000256" key="7">
    <source>
        <dbReference type="SAM" id="Phobius"/>
    </source>
</evidence>
<feature type="transmembrane region" description="Helical" evidence="7">
    <location>
        <begin position="96"/>
        <end position="115"/>
    </location>
</feature>
<dbReference type="PANTHER" id="PTHR23513">
    <property type="entry name" value="INTEGRAL MEMBRANE EFFLUX PROTEIN-RELATED"/>
    <property type="match status" value="1"/>
</dbReference>
<gene>
    <name evidence="9" type="ORF">DEQ80_05155</name>
</gene>
<feature type="transmembrane region" description="Helical" evidence="7">
    <location>
        <begin position="158"/>
        <end position="183"/>
    </location>
</feature>
<dbReference type="EMBL" id="DPBP01000022">
    <property type="protein sequence ID" value="HCE17227.1"/>
    <property type="molecule type" value="Genomic_DNA"/>
</dbReference>
<evidence type="ECO:0000256" key="4">
    <source>
        <dbReference type="ARBA" id="ARBA00022692"/>
    </source>
</evidence>
<organism evidence="9 10">
    <name type="scientific">Anaerolinea thermolimosa</name>
    <dbReference type="NCBI Taxonomy" id="229919"/>
    <lineage>
        <taxon>Bacteria</taxon>
        <taxon>Bacillati</taxon>
        <taxon>Chloroflexota</taxon>
        <taxon>Anaerolineae</taxon>
        <taxon>Anaerolineales</taxon>
        <taxon>Anaerolineaceae</taxon>
        <taxon>Anaerolinea</taxon>
    </lineage>
</organism>
<keyword evidence="4 7" id="KW-0812">Transmembrane</keyword>
<protein>
    <submittedName>
        <fullName evidence="9">MFS transporter</fullName>
    </submittedName>
</protein>
<dbReference type="InterPro" id="IPR020846">
    <property type="entry name" value="MFS_dom"/>
</dbReference>
<proteinExistence type="predicted"/>
<keyword evidence="5 7" id="KW-1133">Transmembrane helix</keyword>
<dbReference type="PANTHER" id="PTHR23513:SF11">
    <property type="entry name" value="STAPHYLOFERRIN A TRANSPORTER"/>
    <property type="match status" value="1"/>
</dbReference>
<dbReference type="RefSeq" id="WP_062193256.1">
    <property type="nucleotide sequence ID" value="NZ_DF967965.1"/>
</dbReference>
<dbReference type="Proteomes" id="UP000264141">
    <property type="component" value="Unassembled WGS sequence"/>
</dbReference>
<dbReference type="CDD" id="cd06173">
    <property type="entry name" value="MFS_MefA_like"/>
    <property type="match status" value="1"/>
</dbReference>
<evidence type="ECO:0000256" key="5">
    <source>
        <dbReference type="ARBA" id="ARBA00022989"/>
    </source>
</evidence>
<evidence type="ECO:0000313" key="9">
    <source>
        <dbReference type="EMBL" id="HCE17227.1"/>
    </source>
</evidence>
<dbReference type="Pfam" id="PF05977">
    <property type="entry name" value="MFS_3"/>
    <property type="match status" value="1"/>
</dbReference>
<evidence type="ECO:0000313" key="10">
    <source>
        <dbReference type="Proteomes" id="UP000264141"/>
    </source>
</evidence>
<reference evidence="9 10" key="1">
    <citation type="journal article" date="2018" name="Nat. Biotechnol.">
        <title>A standardized bacterial taxonomy based on genome phylogeny substantially revises the tree of life.</title>
        <authorList>
            <person name="Parks D.H."/>
            <person name="Chuvochina M."/>
            <person name="Waite D.W."/>
            <person name="Rinke C."/>
            <person name="Skarshewski A."/>
            <person name="Chaumeil P.A."/>
            <person name="Hugenholtz P."/>
        </authorList>
    </citation>
    <scope>NUCLEOTIDE SEQUENCE [LARGE SCALE GENOMIC DNA]</scope>
    <source>
        <strain evidence="9">UBA8781</strain>
    </source>
</reference>
<dbReference type="PROSITE" id="PS50850">
    <property type="entry name" value="MFS"/>
    <property type="match status" value="1"/>
</dbReference>
<evidence type="ECO:0000256" key="6">
    <source>
        <dbReference type="ARBA" id="ARBA00023136"/>
    </source>
</evidence>
<dbReference type="GO" id="GO:0022857">
    <property type="term" value="F:transmembrane transporter activity"/>
    <property type="evidence" value="ECO:0007669"/>
    <property type="project" value="InterPro"/>
</dbReference>
<feature type="transmembrane region" description="Helical" evidence="7">
    <location>
        <begin position="361"/>
        <end position="381"/>
    </location>
</feature>
<feature type="transmembrane region" description="Helical" evidence="7">
    <location>
        <begin position="189"/>
        <end position="206"/>
    </location>
</feature>
<dbReference type="GO" id="GO:0005886">
    <property type="term" value="C:plasma membrane"/>
    <property type="evidence" value="ECO:0007669"/>
    <property type="project" value="UniProtKB-SubCell"/>
</dbReference>
<feature type="transmembrane region" description="Helical" evidence="7">
    <location>
        <begin position="121"/>
        <end position="137"/>
    </location>
</feature>
<dbReference type="STRING" id="229919.GCA_001050195_02095"/>
<evidence type="ECO:0000256" key="2">
    <source>
        <dbReference type="ARBA" id="ARBA00022448"/>
    </source>
</evidence>
<evidence type="ECO:0000256" key="1">
    <source>
        <dbReference type="ARBA" id="ARBA00004651"/>
    </source>
</evidence>
<comment type="subcellular location">
    <subcellularLocation>
        <location evidence="1">Cell membrane</location>
        <topology evidence="1">Multi-pass membrane protein</topology>
    </subcellularLocation>
</comment>
<feature type="domain" description="Major facilitator superfamily (MFS) profile" evidence="8">
    <location>
        <begin position="28"/>
        <end position="415"/>
    </location>
</feature>
<feature type="transmembrane region" description="Helical" evidence="7">
    <location>
        <begin position="274"/>
        <end position="291"/>
    </location>
</feature>
<evidence type="ECO:0000259" key="8">
    <source>
        <dbReference type="PROSITE" id="PS50850"/>
    </source>
</evidence>
<dbReference type="AlphaFoldDB" id="A0A3D1JG68"/>
<keyword evidence="2" id="KW-0813">Transport</keyword>
<name>A0A3D1JG68_9CHLR</name>
<dbReference type="InterPro" id="IPR036259">
    <property type="entry name" value="MFS_trans_sf"/>
</dbReference>
<keyword evidence="6 7" id="KW-0472">Membrane</keyword>
<keyword evidence="3" id="KW-1003">Cell membrane</keyword>
<feature type="transmembrane region" description="Helical" evidence="7">
    <location>
        <begin position="387"/>
        <end position="409"/>
    </location>
</feature>
<feature type="transmembrane region" description="Helical" evidence="7">
    <location>
        <begin position="240"/>
        <end position="262"/>
    </location>
</feature>
<feature type="transmembrane region" description="Helical" evidence="7">
    <location>
        <begin position="329"/>
        <end position="349"/>
    </location>
</feature>
<dbReference type="SUPFAM" id="SSF103473">
    <property type="entry name" value="MFS general substrate transporter"/>
    <property type="match status" value="1"/>
</dbReference>
<dbReference type="InterPro" id="IPR010290">
    <property type="entry name" value="TM_effector"/>
</dbReference>
<accession>A0A3D1JG68</accession>
<sequence length="418" mass="44939">MDVKALSDARAGLRLRALDTFAAMRHPNYRIWSVGQFISSIGGWMQNTAQGYLIYDLTQSTAYLGYVSFAWGIPIWLFSLYGGVVADRVPRRTMLFLTNTLLMSLSFIISGLVFAGVVQPWHILVMAVLSGVANAFDGPSRNGFIMELVGREDLTNAIALNATIFHLATILGPAVGGLAYAALGPGWCFAANGLSFVAMLFALWRMHLPAPPVRQRAASALMELREGIQYALSQETIRTLLINLAVFAIFGFSLTTIIPAWAVDVLGGDVRTNGLLLSARGVGSLVAALLVASTGRKGIRGRLLSMAMLILPVATLVFAQLHWLPVSLALMAMMGLGMLIWGNVTNALLQTEAPDELRGRVMGLFVLILFGGQPLGGLLIGNLAARVGAPLAVTIFGVIVLGSSLMTWLRAPFLRRLK</sequence>